<organism evidence="2 3">
    <name type="scientific">Meloidogyne enterolobii</name>
    <name type="common">Root-knot nematode worm</name>
    <name type="synonym">Meloidogyne mayaguensis</name>
    <dbReference type="NCBI Taxonomy" id="390850"/>
    <lineage>
        <taxon>Eukaryota</taxon>
        <taxon>Metazoa</taxon>
        <taxon>Ecdysozoa</taxon>
        <taxon>Nematoda</taxon>
        <taxon>Chromadorea</taxon>
        <taxon>Rhabditida</taxon>
        <taxon>Tylenchina</taxon>
        <taxon>Tylenchomorpha</taxon>
        <taxon>Tylenchoidea</taxon>
        <taxon>Meloidogynidae</taxon>
        <taxon>Meloidogyninae</taxon>
        <taxon>Meloidogyne</taxon>
    </lineage>
</organism>
<keyword evidence="1" id="KW-0472">Membrane</keyword>
<gene>
    <name evidence="2" type="ORF">MENT_LOCUS25461</name>
</gene>
<proteinExistence type="predicted"/>
<keyword evidence="1" id="KW-1133">Transmembrane helix</keyword>
<feature type="transmembrane region" description="Helical" evidence="1">
    <location>
        <begin position="20"/>
        <end position="44"/>
    </location>
</feature>
<dbReference type="EMBL" id="CAJEWN010000224">
    <property type="protein sequence ID" value="CAD2173831.1"/>
    <property type="molecule type" value="Genomic_DNA"/>
</dbReference>
<evidence type="ECO:0000313" key="2">
    <source>
        <dbReference type="EMBL" id="CAD2173831.1"/>
    </source>
</evidence>
<comment type="caution">
    <text evidence="2">The sequence shown here is derived from an EMBL/GenBank/DDBJ whole genome shotgun (WGS) entry which is preliminary data.</text>
</comment>
<reference evidence="2 3" key="1">
    <citation type="submission" date="2020-08" db="EMBL/GenBank/DDBJ databases">
        <authorList>
            <person name="Koutsovoulos G."/>
            <person name="Danchin GJ E."/>
        </authorList>
    </citation>
    <scope>NUCLEOTIDE SEQUENCE [LARGE SCALE GENOMIC DNA]</scope>
</reference>
<sequence>MVLNLVEQILWYHLESTSIYIHIFEFLLCLVTFNMILLNTYHLLNKI</sequence>
<accession>A0A6V7VHZ3</accession>
<keyword evidence="1" id="KW-0812">Transmembrane</keyword>
<evidence type="ECO:0000313" key="3">
    <source>
        <dbReference type="Proteomes" id="UP000580250"/>
    </source>
</evidence>
<evidence type="ECO:0000256" key="1">
    <source>
        <dbReference type="SAM" id="Phobius"/>
    </source>
</evidence>
<protein>
    <submittedName>
        <fullName evidence="2">Uncharacterized protein</fullName>
    </submittedName>
</protein>
<name>A0A6V7VHZ3_MELEN</name>
<dbReference type="AlphaFoldDB" id="A0A6V7VHZ3"/>
<dbReference type="Proteomes" id="UP000580250">
    <property type="component" value="Unassembled WGS sequence"/>
</dbReference>